<dbReference type="STRING" id="341454.A0A4S2MQT2"/>
<dbReference type="GO" id="GO:0061459">
    <property type="term" value="F:L-arginine transmembrane transporter activity"/>
    <property type="evidence" value="ECO:0007669"/>
    <property type="project" value="TreeGrafter"/>
</dbReference>
<feature type="transmembrane region" description="Helical" evidence="10">
    <location>
        <begin position="173"/>
        <end position="190"/>
    </location>
</feature>
<protein>
    <recommendedName>
        <fullName evidence="11">Amino acid transporter transmembrane domain-containing protein</fullName>
    </recommendedName>
</protein>
<keyword evidence="3" id="KW-0813">Transport</keyword>
<dbReference type="GO" id="GO:0005302">
    <property type="term" value="F:L-tyrosine transmembrane transporter activity"/>
    <property type="evidence" value="ECO:0007669"/>
    <property type="project" value="TreeGrafter"/>
</dbReference>
<proteinExistence type="inferred from homology"/>
<dbReference type="AlphaFoldDB" id="A0A4S2MQT2"/>
<dbReference type="GO" id="GO:0015189">
    <property type="term" value="F:L-lysine transmembrane transporter activity"/>
    <property type="evidence" value="ECO:0007669"/>
    <property type="project" value="TreeGrafter"/>
</dbReference>
<feature type="transmembrane region" description="Helical" evidence="10">
    <location>
        <begin position="202"/>
        <end position="220"/>
    </location>
</feature>
<dbReference type="OrthoDB" id="438545at2759"/>
<feature type="domain" description="Amino acid transporter transmembrane" evidence="11">
    <location>
        <begin position="49"/>
        <end position="429"/>
    </location>
</feature>
<feature type="transmembrane region" description="Helical" evidence="10">
    <location>
        <begin position="400"/>
        <end position="422"/>
    </location>
</feature>
<keyword evidence="8 10" id="KW-0472">Membrane</keyword>
<reference evidence="12 13" key="1">
    <citation type="submission" date="2019-04" db="EMBL/GenBank/DDBJ databases">
        <title>Comparative genomics and transcriptomics to analyze fruiting body development in filamentous ascomycetes.</title>
        <authorList>
            <consortium name="DOE Joint Genome Institute"/>
            <person name="Lutkenhaus R."/>
            <person name="Traeger S."/>
            <person name="Breuer J."/>
            <person name="Kuo A."/>
            <person name="Lipzen A."/>
            <person name="Pangilinan J."/>
            <person name="Dilworth D."/>
            <person name="Sandor L."/>
            <person name="Poggeler S."/>
            <person name="Barry K."/>
            <person name="Grigoriev I.V."/>
            <person name="Nowrousian M."/>
        </authorList>
    </citation>
    <scope>NUCLEOTIDE SEQUENCE [LARGE SCALE GENOMIC DNA]</scope>
    <source>
        <strain evidence="12 13">CBS 389.68</strain>
    </source>
</reference>
<feature type="transmembrane region" description="Helical" evidence="10">
    <location>
        <begin position="77"/>
        <end position="100"/>
    </location>
</feature>
<dbReference type="Pfam" id="PF01490">
    <property type="entry name" value="Aa_trans"/>
    <property type="match status" value="1"/>
</dbReference>
<dbReference type="GO" id="GO:0015194">
    <property type="term" value="F:L-serine transmembrane transporter activity"/>
    <property type="evidence" value="ECO:0007669"/>
    <property type="project" value="TreeGrafter"/>
</dbReference>
<name>A0A4S2MQT2_9PEZI</name>
<dbReference type="GO" id="GO:0005290">
    <property type="term" value="F:L-histidine transmembrane transporter activity"/>
    <property type="evidence" value="ECO:0007669"/>
    <property type="project" value="TreeGrafter"/>
</dbReference>
<dbReference type="GO" id="GO:0000329">
    <property type="term" value="C:fungal-type vacuole membrane"/>
    <property type="evidence" value="ECO:0007669"/>
    <property type="project" value="TreeGrafter"/>
</dbReference>
<feature type="compositionally biased region" description="Polar residues" evidence="9">
    <location>
        <begin position="1"/>
        <end position="30"/>
    </location>
</feature>
<feature type="transmembrane region" description="Helical" evidence="10">
    <location>
        <begin position="44"/>
        <end position="71"/>
    </location>
</feature>
<feature type="region of interest" description="Disordered" evidence="9">
    <location>
        <begin position="1"/>
        <end position="36"/>
    </location>
</feature>
<dbReference type="Proteomes" id="UP000298138">
    <property type="component" value="Unassembled WGS sequence"/>
</dbReference>
<feature type="transmembrane region" description="Helical" evidence="10">
    <location>
        <begin position="376"/>
        <end position="394"/>
    </location>
</feature>
<organism evidence="12 13">
    <name type="scientific">Ascodesmis nigricans</name>
    <dbReference type="NCBI Taxonomy" id="341454"/>
    <lineage>
        <taxon>Eukaryota</taxon>
        <taxon>Fungi</taxon>
        <taxon>Dikarya</taxon>
        <taxon>Ascomycota</taxon>
        <taxon>Pezizomycotina</taxon>
        <taxon>Pezizomycetes</taxon>
        <taxon>Pezizales</taxon>
        <taxon>Ascodesmidaceae</taxon>
        <taxon>Ascodesmis</taxon>
    </lineage>
</organism>
<dbReference type="InParanoid" id="A0A4S2MQT2"/>
<dbReference type="EMBL" id="ML220130">
    <property type="protein sequence ID" value="TGZ79563.1"/>
    <property type="molecule type" value="Genomic_DNA"/>
</dbReference>
<keyword evidence="4" id="KW-0926">Vacuole</keyword>
<feature type="transmembrane region" description="Helical" evidence="10">
    <location>
        <begin position="311"/>
        <end position="332"/>
    </location>
</feature>
<feature type="transmembrane region" description="Helical" evidence="10">
    <location>
        <begin position="232"/>
        <end position="253"/>
    </location>
</feature>
<evidence type="ECO:0000256" key="5">
    <source>
        <dbReference type="ARBA" id="ARBA00022692"/>
    </source>
</evidence>
<keyword evidence="7 10" id="KW-1133">Transmembrane helix</keyword>
<accession>A0A4S2MQT2</accession>
<dbReference type="PANTHER" id="PTHR22950:SF678">
    <property type="entry name" value="VACUOLAR AMINO ACID TRANSPORTER 5-RELATED"/>
    <property type="match status" value="1"/>
</dbReference>
<evidence type="ECO:0000313" key="13">
    <source>
        <dbReference type="Proteomes" id="UP000298138"/>
    </source>
</evidence>
<evidence type="ECO:0000256" key="4">
    <source>
        <dbReference type="ARBA" id="ARBA00022554"/>
    </source>
</evidence>
<evidence type="ECO:0000256" key="7">
    <source>
        <dbReference type="ARBA" id="ARBA00022989"/>
    </source>
</evidence>
<evidence type="ECO:0000256" key="1">
    <source>
        <dbReference type="ARBA" id="ARBA00004128"/>
    </source>
</evidence>
<dbReference type="PANTHER" id="PTHR22950">
    <property type="entry name" value="AMINO ACID TRANSPORTER"/>
    <property type="match status" value="1"/>
</dbReference>
<feature type="transmembrane region" description="Helical" evidence="10">
    <location>
        <begin position="461"/>
        <end position="481"/>
    </location>
</feature>
<evidence type="ECO:0000313" key="12">
    <source>
        <dbReference type="EMBL" id="TGZ79563.1"/>
    </source>
</evidence>
<feature type="transmembrane region" description="Helical" evidence="10">
    <location>
        <begin position="128"/>
        <end position="153"/>
    </location>
</feature>
<evidence type="ECO:0000256" key="3">
    <source>
        <dbReference type="ARBA" id="ARBA00022448"/>
    </source>
</evidence>
<keyword evidence="6" id="KW-0029">Amino-acid transport</keyword>
<feature type="transmembrane region" description="Helical" evidence="10">
    <location>
        <begin position="274"/>
        <end position="299"/>
    </location>
</feature>
<comment type="similarity">
    <text evidence="2">Belongs to the amino acid/polyamine transporter 2 family.</text>
</comment>
<comment type="subcellular location">
    <subcellularLocation>
        <location evidence="1">Vacuole membrane</location>
        <topology evidence="1">Multi-pass membrane protein</topology>
    </subcellularLocation>
</comment>
<gene>
    <name evidence="12" type="ORF">EX30DRAFT_321111</name>
</gene>
<evidence type="ECO:0000256" key="8">
    <source>
        <dbReference type="ARBA" id="ARBA00023136"/>
    </source>
</evidence>
<evidence type="ECO:0000256" key="9">
    <source>
        <dbReference type="SAM" id="MobiDB-lite"/>
    </source>
</evidence>
<dbReference type="GO" id="GO:0005313">
    <property type="term" value="F:L-glutamate transmembrane transporter activity"/>
    <property type="evidence" value="ECO:0007669"/>
    <property type="project" value="TreeGrafter"/>
</dbReference>
<dbReference type="InterPro" id="IPR013057">
    <property type="entry name" value="AA_transpt_TM"/>
</dbReference>
<keyword evidence="13" id="KW-1185">Reference proteome</keyword>
<evidence type="ECO:0000256" key="10">
    <source>
        <dbReference type="SAM" id="Phobius"/>
    </source>
</evidence>
<sequence length="487" mass="52830">MPGTSYDSITTNEPFRSSNDAGMSTSTTGLLSPKRRRRHSTKSAYFQGEATWASSVINLLNTIVGAGVLAMPRAMSQFGIVLGVFVIVFSAFASGFGLYLQARCSKYVERGTASFFSLSQLTYPNAAVIFDAAIAIKCFGVAVSYLIIIGDLMPQVVRGFSEDLADIPYLSDRHFWITAFMLIVIPISFLRRLDSLKYTSIIALTSIAYLILLVFAHFMLGDATEERGPIRVITWSGPIDALKNFPIIVFAYTCHQNMFSIVNEIRDNSHSSTLSVIAGSIGTGCVTYVFVAITGYLSFGGTPLGNIIAQYSPSWTSTIGCAAIVVLVMFSYPLQVHPCRASIDNVLKWRPRRSNVPPPPPPPNSGRAAEISDTKFAIISTVIIIGTYATAMSVSSLTRVLSYVGSTGSTSISFILPGLFYWKISSPESDNRLLLKDHDDEWDGAEKEGGWKDKAVRKGSLVLAIYGVVVMVVCLGTNVFLSGEGAH</sequence>
<dbReference type="FunCoup" id="A0A4S2MQT2">
    <property type="interactions" value="221"/>
</dbReference>
<evidence type="ECO:0000259" key="11">
    <source>
        <dbReference type="Pfam" id="PF01490"/>
    </source>
</evidence>
<evidence type="ECO:0000256" key="6">
    <source>
        <dbReference type="ARBA" id="ARBA00022970"/>
    </source>
</evidence>
<evidence type="ECO:0000256" key="2">
    <source>
        <dbReference type="ARBA" id="ARBA00008066"/>
    </source>
</evidence>
<keyword evidence="5 10" id="KW-0812">Transmembrane</keyword>